<proteinExistence type="predicted"/>
<evidence type="ECO:0000313" key="2">
    <source>
        <dbReference type="Proteomes" id="UP000077266"/>
    </source>
</evidence>
<dbReference type="Proteomes" id="UP000077266">
    <property type="component" value="Unassembled WGS sequence"/>
</dbReference>
<protein>
    <submittedName>
        <fullName evidence="1">Uncharacterized protein</fullName>
    </submittedName>
</protein>
<evidence type="ECO:0000313" key="1">
    <source>
        <dbReference type="EMBL" id="KZV85840.1"/>
    </source>
</evidence>
<dbReference type="InParanoid" id="A0A165E115"/>
<accession>A0A165E115</accession>
<reference evidence="1 2" key="1">
    <citation type="journal article" date="2016" name="Mol. Biol. Evol.">
        <title>Comparative Genomics of Early-Diverging Mushroom-Forming Fungi Provides Insights into the Origins of Lignocellulose Decay Capabilities.</title>
        <authorList>
            <person name="Nagy L.G."/>
            <person name="Riley R."/>
            <person name="Tritt A."/>
            <person name="Adam C."/>
            <person name="Daum C."/>
            <person name="Floudas D."/>
            <person name="Sun H."/>
            <person name="Yadav J.S."/>
            <person name="Pangilinan J."/>
            <person name="Larsson K.H."/>
            <person name="Matsuura K."/>
            <person name="Barry K."/>
            <person name="Labutti K."/>
            <person name="Kuo R."/>
            <person name="Ohm R.A."/>
            <person name="Bhattacharya S.S."/>
            <person name="Shirouzu T."/>
            <person name="Yoshinaga Y."/>
            <person name="Martin F.M."/>
            <person name="Grigoriev I.V."/>
            <person name="Hibbett D.S."/>
        </authorList>
    </citation>
    <scope>NUCLEOTIDE SEQUENCE [LARGE SCALE GENOMIC DNA]</scope>
    <source>
        <strain evidence="1 2">HHB12029</strain>
    </source>
</reference>
<organism evidence="1 2">
    <name type="scientific">Exidia glandulosa HHB12029</name>
    <dbReference type="NCBI Taxonomy" id="1314781"/>
    <lineage>
        <taxon>Eukaryota</taxon>
        <taxon>Fungi</taxon>
        <taxon>Dikarya</taxon>
        <taxon>Basidiomycota</taxon>
        <taxon>Agaricomycotina</taxon>
        <taxon>Agaricomycetes</taxon>
        <taxon>Auriculariales</taxon>
        <taxon>Exidiaceae</taxon>
        <taxon>Exidia</taxon>
    </lineage>
</organism>
<gene>
    <name evidence="1" type="ORF">EXIGLDRAFT_236814</name>
</gene>
<dbReference type="EMBL" id="KV426174">
    <property type="protein sequence ID" value="KZV85840.1"/>
    <property type="molecule type" value="Genomic_DNA"/>
</dbReference>
<sequence>MHTETPIFAHGRLSSWLQSGPEACQKPGLARRACIHAVLGTARTKKRRQRVRIAPWHSRRKKRRSAANVRGRAYRYRRLTNVRTYILVVKRGQRVCCARAG</sequence>
<dbReference type="AlphaFoldDB" id="A0A165E115"/>
<name>A0A165E115_EXIGL</name>
<keyword evidence="2" id="KW-1185">Reference proteome</keyword>